<comment type="subcellular location">
    <subcellularLocation>
        <location evidence="1">Cell projection</location>
        <location evidence="1">Cilium</location>
    </subcellularLocation>
</comment>
<dbReference type="SUPFAM" id="SSF49562">
    <property type="entry name" value="C2 domain (Calcium/lipid-binding domain, CaLB)"/>
    <property type="match status" value="2"/>
</dbReference>
<dbReference type="GO" id="GO:0005856">
    <property type="term" value="C:cytoskeleton"/>
    <property type="evidence" value="ECO:0007669"/>
    <property type="project" value="UniProtKB-ARBA"/>
</dbReference>
<dbReference type="InterPro" id="IPR021656">
    <property type="entry name" value="C2-C2_1"/>
</dbReference>
<proteinExistence type="inferred from homology"/>
<dbReference type="Gene3D" id="2.60.40.150">
    <property type="entry name" value="C2 domain"/>
    <property type="match status" value="2"/>
</dbReference>
<evidence type="ECO:0000256" key="1">
    <source>
        <dbReference type="ARBA" id="ARBA00004138"/>
    </source>
</evidence>
<organism evidence="8 9">
    <name type="scientific">Fasciolopsis buskii</name>
    <dbReference type="NCBI Taxonomy" id="27845"/>
    <lineage>
        <taxon>Eukaryota</taxon>
        <taxon>Metazoa</taxon>
        <taxon>Spiralia</taxon>
        <taxon>Lophotrochozoa</taxon>
        <taxon>Platyhelminthes</taxon>
        <taxon>Trematoda</taxon>
        <taxon>Digenea</taxon>
        <taxon>Plagiorchiida</taxon>
        <taxon>Echinostomata</taxon>
        <taxon>Echinostomatoidea</taxon>
        <taxon>Fasciolidae</taxon>
        <taxon>Fasciolopsis</taxon>
    </lineage>
</organism>
<name>A0A8E0RS73_9TREM</name>
<dbReference type="AlphaFoldDB" id="A0A8E0RS73"/>
<evidence type="ECO:0000256" key="2">
    <source>
        <dbReference type="ARBA" id="ARBA00006042"/>
    </source>
</evidence>
<evidence type="ECO:0000313" key="9">
    <source>
        <dbReference type="Proteomes" id="UP000728185"/>
    </source>
</evidence>
<feature type="region of interest" description="Disordered" evidence="6">
    <location>
        <begin position="644"/>
        <end position="809"/>
    </location>
</feature>
<accession>A0A8E0RS73</accession>
<keyword evidence="5" id="KW-0966">Cell projection</keyword>
<comment type="caution">
    <text evidence="8">The sequence shown here is derived from an EMBL/GenBank/DDBJ whole genome shotgun (WGS) entry which is preliminary data.</text>
</comment>
<feature type="compositionally biased region" description="Basic and acidic residues" evidence="6">
    <location>
        <begin position="644"/>
        <end position="663"/>
    </location>
</feature>
<dbReference type="Proteomes" id="UP000728185">
    <property type="component" value="Unassembled WGS sequence"/>
</dbReference>
<evidence type="ECO:0000256" key="6">
    <source>
        <dbReference type="SAM" id="MobiDB-lite"/>
    </source>
</evidence>
<dbReference type="GO" id="GO:0035869">
    <property type="term" value="C:ciliary transition zone"/>
    <property type="evidence" value="ECO:0007669"/>
    <property type="project" value="TreeGrafter"/>
</dbReference>
<sequence>MSEQSWLRQEQKLRAQISNLEAMLKKQVLARIGNTGPTTISTPVPTGMEEMCTRTQASAAMTSAPPARPNTGLISGGDELRPGQVINRSTATIVAQAAGFTTDELEEALMILRERRSKISRDGEVDLGFLEKVETSKSQDLAKRLHESEAAHAETIAELEKTRKLLSVQYRINKDYRTESAELSERLNAVKSESDQRLTEYAKLLDIRAARIRVLEEQLEQKSYGTKSGKIHVGQLSLSVSAANQLLPTVAQTDSTIPDSALKDFGRLRLFLTWDFYDFETQATPIRSGMVADFNLTVQYPVKLDDFMLNYLYRGQCTFELHQSLDNQYRTVAKGQLNMMALLQTNGATNPLKNVDETVARSHGQLELYGTDTGLPSCVNMVVGKLDYWIRIYRERFRGLPRPQTLPSRAATTQRVESTAEMTFPGDSDTGVQKNDTVSNQLCIYITSASDLRSRRPDCMPSPYFVYQFYDQPEQVSAVMEACTNAKFDNLQTYPVVMDEKLDQYIRTQQLMIYLIDSADPEEAASCLGAAQIPLLGLVTRGPNDGRIEGMFAIHSLASLSITDQPKRVESSTSSETNGRIHVKLYWKRPYTFGRTNGFTGVPPCQSIEKCELNKEETVLTRTSFESVQSKPITADRRLSKALDLERSSPVDHSKRSSRRLDSLTEVNENAVDDVSQSDRSHGSERGPKEKWSNVKNSENVTEVKSLVSTRRKQSRHLSANEINPLRQAPRSATESPDTVGPVASPDHTSIEDPNFPKPMPRQKLGKTRSPEPTQSDESVGRNHHEDTESRSLVKGTTKKSPRNSPIGDVDEAHVKICLHRIQLTRRPAQWNDWSKRRHVFVEYRFLGFKEPFETGSCVLNETSTVGDERVYEAELNYSKIHPMQTNDGDTNTEAKNSILGYLNVSIYCLAALRSTMNELPETSVS</sequence>
<feature type="compositionally biased region" description="Basic and acidic residues" evidence="6">
    <location>
        <begin position="779"/>
        <end position="792"/>
    </location>
</feature>
<comment type="similarity">
    <text evidence="2">Belongs to the RPGRIP1 family.</text>
</comment>
<keyword evidence="9" id="KW-1185">Reference proteome</keyword>
<dbReference type="InterPro" id="IPR035892">
    <property type="entry name" value="C2_domain_sf"/>
</dbReference>
<reference evidence="8" key="1">
    <citation type="submission" date="2019-05" db="EMBL/GenBank/DDBJ databases">
        <title>Annotation for the trematode Fasciolopsis buski.</title>
        <authorList>
            <person name="Choi Y.-J."/>
        </authorList>
    </citation>
    <scope>NUCLEOTIDE SEQUENCE</scope>
    <source>
        <strain evidence="8">HT</strain>
        <tissue evidence="8">Whole worm</tissue>
    </source>
</reference>
<protein>
    <recommendedName>
        <fullName evidence="7">C2 domain-containing protein</fullName>
    </recommendedName>
</protein>
<feature type="compositionally biased region" description="Basic and acidic residues" evidence="6">
    <location>
        <begin position="677"/>
        <end position="693"/>
    </location>
</feature>
<dbReference type="GO" id="GO:1905515">
    <property type="term" value="P:non-motile cilium assembly"/>
    <property type="evidence" value="ECO:0007669"/>
    <property type="project" value="TreeGrafter"/>
</dbReference>
<dbReference type="EMBL" id="LUCM01008098">
    <property type="protein sequence ID" value="KAA0188964.1"/>
    <property type="molecule type" value="Genomic_DNA"/>
</dbReference>
<dbReference type="InterPro" id="IPR000008">
    <property type="entry name" value="C2_dom"/>
</dbReference>
<keyword evidence="4" id="KW-0969">Cilium</keyword>
<gene>
    <name evidence="8" type="ORF">FBUS_02315</name>
</gene>
<evidence type="ECO:0000256" key="3">
    <source>
        <dbReference type="ARBA" id="ARBA00023054"/>
    </source>
</evidence>
<evidence type="ECO:0000313" key="8">
    <source>
        <dbReference type="EMBL" id="KAA0188964.1"/>
    </source>
</evidence>
<dbReference type="OrthoDB" id="2133912at2759"/>
<keyword evidence="3" id="KW-0175">Coiled coil</keyword>
<feature type="domain" description="C2" evidence="7">
    <location>
        <begin position="418"/>
        <end position="548"/>
    </location>
</feature>
<dbReference type="InterPro" id="IPR031139">
    <property type="entry name" value="RPGRIP1_fam"/>
</dbReference>
<evidence type="ECO:0000256" key="4">
    <source>
        <dbReference type="ARBA" id="ARBA00023069"/>
    </source>
</evidence>
<feature type="compositionally biased region" description="Polar residues" evidence="6">
    <location>
        <begin position="694"/>
        <end position="709"/>
    </location>
</feature>
<dbReference type="PANTHER" id="PTHR14240">
    <property type="entry name" value="RETINITIS PIGMENTOSA GTPASE REGULATOR-INTERACTING PROTEIN"/>
    <property type="match status" value="1"/>
</dbReference>
<dbReference type="PANTHER" id="PTHR14240:SF1">
    <property type="entry name" value="PROTEIN FANTOM-RELATED"/>
    <property type="match status" value="1"/>
</dbReference>
<dbReference type="Pfam" id="PF11618">
    <property type="entry name" value="C2-C2_1"/>
    <property type="match status" value="1"/>
</dbReference>
<evidence type="ECO:0000259" key="7">
    <source>
        <dbReference type="PROSITE" id="PS50004"/>
    </source>
</evidence>
<dbReference type="PROSITE" id="PS50004">
    <property type="entry name" value="C2"/>
    <property type="match status" value="1"/>
</dbReference>
<evidence type="ECO:0000256" key="5">
    <source>
        <dbReference type="ARBA" id="ARBA00023273"/>
    </source>
</evidence>